<dbReference type="InterPro" id="IPR036291">
    <property type="entry name" value="NAD(P)-bd_dom_sf"/>
</dbReference>
<comment type="caution">
    <text evidence="4">The sequence shown here is derived from an EMBL/GenBank/DDBJ whole genome shotgun (WGS) entry which is preliminary data.</text>
</comment>
<comment type="similarity">
    <text evidence="1 3">Belongs to the short-chain dehydrogenases/reductases (SDR) family.</text>
</comment>
<proteinExistence type="inferred from homology"/>
<gene>
    <name evidence="4" type="ORF">HNR19_002949</name>
</gene>
<dbReference type="PROSITE" id="PS00061">
    <property type="entry name" value="ADH_SHORT"/>
    <property type="match status" value="1"/>
</dbReference>
<reference evidence="4 5" key="1">
    <citation type="submission" date="2020-07" db="EMBL/GenBank/DDBJ databases">
        <title>Sequencing the genomes of 1000 actinobacteria strains.</title>
        <authorList>
            <person name="Klenk H.-P."/>
        </authorList>
    </citation>
    <scope>NUCLEOTIDE SEQUENCE [LARGE SCALE GENOMIC DNA]</scope>
    <source>
        <strain evidence="4 5">DSM 103833</strain>
    </source>
</reference>
<evidence type="ECO:0000256" key="2">
    <source>
        <dbReference type="ARBA" id="ARBA00023002"/>
    </source>
</evidence>
<dbReference type="EMBL" id="JACCFP010000001">
    <property type="protein sequence ID" value="NYJ02251.1"/>
    <property type="molecule type" value="Genomic_DNA"/>
</dbReference>
<sequence>MAKIADLSRSAVTSDSRQPSTLLSVDHGHVEINFEGKVAVVTGGSKGVGLEAARQLASSGAQVVIGSRTVTEELAQLRDEMGVLAVRVDLSKAEGPARLIATAETERGGVDVLLNNVGASEPGPTLADIDDAAWQRVFDTTFFSAVRASRAVIPSMVARGGGSIVNVSSINAKLPDPAIAHYSAAKAALSNLTKSTAIELAPHRVRVNAISPGPIRTPFWTSANGFAAIVADAAGTTPQEVIDEVVPQRMGILTGRFSLPQEVAALAVFLASEVAANVTGADYVIDGGALKTV</sequence>
<keyword evidence="5" id="KW-1185">Reference proteome</keyword>
<dbReference type="Pfam" id="PF00106">
    <property type="entry name" value="adh_short"/>
    <property type="match status" value="1"/>
</dbReference>
<dbReference type="Proteomes" id="UP000530424">
    <property type="component" value="Unassembled WGS sequence"/>
</dbReference>
<accession>A0A853C517</accession>
<dbReference type="Gene3D" id="3.40.50.720">
    <property type="entry name" value="NAD(P)-binding Rossmann-like Domain"/>
    <property type="match status" value="1"/>
</dbReference>
<dbReference type="PANTHER" id="PTHR24321:SF14">
    <property type="entry name" value="SHORT-CHAIN TYPE DEHYDROGENASE_REDUCTASE BLR2146-RELATED"/>
    <property type="match status" value="1"/>
</dbReference>
<dbReference type="FunFam" id="3.40.50.720:FF:000084">
    <property type="entry name" value="Short-chain dehydrogenase reductase"/>
    <property type="match status" value="1"/>
</dbReference>
<dbReference type="GO" id="GO:0016491">
    <property type="term" value="F:oxidoreductase activity"/>
    <property type="evidence" value="ECO:0007669"/>
    <property type="project" value="UniProtKB-KW"/>
</dbReference>
<name>A0A853C517_9ACTN</name>
<dbReference type="PANTHER" id="PTHR24321">
    <property type="entry name" value="DEHYDROGENASES, SHORT CHAIN"/>
    <property type="match status" value="1"/>
</dbReference>
<dbReference type="InterPro" id="IPR002347">
    <property type="entry name" value="SDR_fam"/>
</dbReference>
<evidence type="ECO:0000256" key="1">
    <source>
        <dbReference type="ARBA" id="ARBA00006484"/>
    </source>
</evidence>
<dbReference type="PRINTS" id="PR00080">
    <property type="entry name" value="SDRFAMILY"/>
</dbReference>
<dbReference type="InterPro" id="IPR020904">
    <property type="entry name" value="Sc_DH/Rdtase_CS"/>
</dbReference>
<dbReference type="SUPFAM" id="SSF51735">
    <property type="entry name" value="NAD(P)-binding Rossmann-fold domains"/>
    <property type="match status" value="1"/>
</dbReference>
<protein>
    <submittedName>
        <fullName evidence="4">NAD(P)-dependent dehydrogenase (Short-subunit alcohol dehydrogenase family)</fullName>
    </submittedName>
</protein>
<evidence type="ECO:0000256" key="3">
    <source>
        <dbReference type="RuleBase" id="RU000363"/>
    </source>
</evidence>
<dbReference type="RefSeq" id="WP_218910268.1">
    <property type="nucleotide sequence ID" value="NZ_JACCFP010000001.1"/>
</dbReference>
<organism evidence="4 5">
    <name type="scientific">Nocardioides thalensis</name>
    <dbReference type="NCBI Taxonomy" id="1914755"/>
    <lineage>
        <taxon>Bacteria</taxon>
        <taxon>Bacillati</taxon>
        <taxon>Actinomycetota</taxon>
        <taxon>Actinomycetes</taxon>
        <taxon>Propionibacteriales</taxon>
        <taxon>Nocardioidaceae</taxon>
        <taxon>Nocardioides</taxon>
    </lineage>
</organism>
<dbReference type="CDD" id="cd05233">
    <property type="entry name" value="SDR_c"/>
    <property type="match status" value="1"/>
</dbReference>
<evidence type="ECO:0000313" key="5">
    <source>
        <dbReference type="Proteomes" id="UP000530424"/>
    </source>
</evidence>
<dbReference type="AlphaFoldDB" id="A0A853C517"/>
<keyword evidence="2" id="KW-0560">Oxidoreductase</keyword>
<evidence type="ECO:0000313" key="4">
    <source>
        <dbReference type="EMBL" id="NYJ02251.1"/>
    </source>
</evidence>
<dbReference type="PRINTS" id="PR00081">
    <property type="entry name" value="GDHRDH"/>
</dbReference>